<proteinExistence type="predicted"/>
<evidence type="ECO:0000313" key="1">
    <source>
        <dbReference type="EMBL" id="KAI6081414.1"/>
    </source>
</evidence>
<name>A0ACC0CLV2_9PEZI</name>
<protein>
    <submittedName>
        <fullName evidence="1">Lytic polysaccharide monooxygenase</fullName>
    </submittedName>
</protein>
<dbReference type="Proteomes" id="UP001497680">
    <property type="component" value="Unassembled WGS sequence"/>
</dbReference>
<gene>
    <name evidence="1" type="ORF">F4821DRAFT_249308</name>
</gene>
<accession>A0ACC0CLV2</accession>
<keyword evidence="1" id="KW-0503">Monooxygenase</keyword>
<keyword evidence="2" id="KW-1185">Reference proteome</keyword>
<reference evidence="1 2" key="1">
    <citation type="journal article" date="2022" name="New Phytol.">
        <title>Ecological generalism drives hyperdiversity of secondary metabolite gene clusters in xylarialean endophytes.</title>
        <authorList>
            <person name="Franco M.E.E."/>
            <person name="Wisecaver J.H."/>
            <person name="Arnold A.E."/>
            <person name="Ju Y.M."/>
            <person name="Slot J.C."/>
            <person name="Ahrendt S."/>
            <person name="Moore L.P."/>
            <person name="Eastman K.E."/>
            <person name="Scott K."/>
            <person name="Konkel Z."/>
            <person name="Mondo S.J."/>
            <person name="Kuo A."/>
            <person name="Hayes R.D."/>
            <person name="Haridas S."/>
            <person name="Andreopoulos B."/>
            <person name="Riley R."/>
            <person name="LaButti K."/>
            <person name="Pangilinan J."/>
            <person name="Lipzen A."/>
            <person name="Amirebrahimi M."/>
            <person name="Yan J."/>
            <person name="Adam C."/>
            <person name="Keymanesh K."/>
            <person name="Ng V."/>
            <person name="Louie K."/>
            <person name="Northen T."/>
            <person name="Drula E."/>
            <person name="Henrissat B."/>
            <person name="Hsieh H.M."/>
            <person name="Youens-Clark K."/>
            <person name="Lutzoni F."/>
            <person name="Miadlikowska J."/>
            <person name="Eastwood D.C."/>
            <person name="Hamelin R.C."/>
            <person name="Grigoriev I.V."/>
            <person name="U'Ren J.M."/>
        </authorList>
    </citation>
    <scope>NUCLEOTIDE SEQUENCE [LARGE SCALE GENOMIC DNA]</scope>
    <source>
        <strain evidence="1 2">ER1909</strain>
    </source>
</reference>
<dbReference type="EMBL" id="MU394396">
    <property type="protein sequence ID" value="KAI6081414.1"/>
    <property type="molecule type" value="Genomic_DNA"/>
</dbReference>
<comment type="caution">
    <text evidence="1">The sequence shown here is derived from an EMBL/GenBank/DDBJ whole genome shotgun (WGS) entry which is preliminary data.</text>
</comment>
<organism evidence="1 2">
    <name type="scientific">Hypoxylon rubiginosum</name>
    <dbReference type="NCBI Taxonomy" id="110542"/>
    <lineage>
        <taxon>Eukaryota</taxon>
        <taxon>Fungi</taxon>
        <taxon>Dikarya</taxon>
        <taxon>Ascomycota</taxon>
        <taxon>Pezizomycotina</taxon>
        <taxon>Sordariomycetes</taxon>
        <taxon>Xylariomycetidae</taxon>
        <taxon>Xylariales</taxon>
        <taxon>Hypoxylaceae</taxon>
        <taxon>Hypoxylon</taxon>
    </lineage>
</organism>
<keyword evidence="1" id="KW-0560">Oxidoreductase</keyword>
<evidence type="ECO:0000313" key="2">
    <source>
        <dbReference type="Proteomes" id="UP001497680"/>
    </source>
</evidence>
<sequence length="306" mass="33986">MSLASFGCLKTANMKTVLVFAAGLGTVLGHGGIYNYTIDGVDYAGHYPWLPEEGQVSVQRRWWPDPIFTEKHPYLACNRGNPLATTLPKVHAPVRAGANITAWYFPPPCPESPPVPFPTTPSVPDFGDPNPPMKCMGPEYQWQHHLGPILVYMADCQGPCDQWDGSGKRWFKIFEAGYDPIGRPGSYHEGEPSEISTSDRWWHVEMVRNGVNVTVPATLKPGNYLIRHEVINIEANLQLYPECAQLEVSGDGDAVPQEEYLVEFPGAYKAEDPGIWIAGQVYSQLGHSTFNYTMPGPKVWVDGNQR</sequence>